<dbReference type="FunFam" id="3.80.10.10:FF:000400">
    <property type="entry name" value="Nuclear pore complex protein NUP107"/>
    <property type="match status" value="1"/>
</dbReference>
<dbReference type="Proteomes" id="UP001172457">
    <property type="component" value="Chromosome 6"/>
</dbReference>
<dbReference type="InterPro" id="IPR011009">
    <property type="entry name" value="Kinase-like_dom_sf"/>
</dbReference>
<dbReference type="Pfam" id="PF00560">
    <property type="entry name" value="LRR_1"/>
    <property type="match status" value="3"/>
</dbReference>
<reference evidence="14" key="1">
    <citation type="submission" date="2023-03" db="EMBL/GenBank/DDBJ databases">
        <title>Chromosome-scale reference genome and RAD-based genetic map of yellow starthistle (Centaurea solstitialis) reveal putative structural variation and QTLs associated with invader traits.</title>
        <authorList>
            <person name="Reatini B."/>
            <person name="Cang F.A."/>
            <person name="Jiang Q."/>
            <person name="Mckibben M.T.W."/>
            <person name="Barker M.S."/>
            <person name="Rieseberg L.H."/>
            <person name="Dlugosch K.M."/>
        </authorList>
    </citation>
    <scope>NUCLEOTIDE SEQUENCE</scope>
    <source>
        <strain evidence="14">CAN-66</strain>
        <tissue evidence="14">Leaf</tissue>
    </source>
</reference>
<dbReference type="InterPro" id="IPR032675">
    <property type="entry name" value="LRR_dom_sf"/>
</dbReference>
<dbReference type="Pfam" id="PF07714">
    <property type="entry name" value="PK_Tyr_Ser-Thr"/>
    <property type="match status" value="1"/>
</dbReference>
<dbReference type="Gene3D" id="3.80.10.10">
    <property type="entry name" value="Ribonuclease Inhibitor"/>
    <property type="match status" value="2"/>
</dbReference>
<evidence type="ECO:0000313" key="14">
    <source>
        <dbReference type="EMBL" id="KAJ9545946.1"/>
    </source>
</evidence>
<comment type="caution">
    <text evidence="14">The sequence shown here is derived from an EMBL/GenBank/DDBJ whole genome shotgun (WGS) entry which is preliminary data.</text>
</comment>
<keyword evidence="4 12" id="KW-0732">Signal</keyword>
<evidence type="ECO:0000256" key="7">
    <source>
        <dbReference type="ARBA" id="ARBA00022840"/>
    </source>
</evidence>
<keyword evidence="6" id="KW-0547">Nucleotide-binding</keyword>
<evidence type="ECO:0000256" key="6">
    <source>
        <dbReference type="ARBA" id="ARBA00022741"/>
    </source>
</evidence>
<sequence>MKTNGISSLCLFLWVLIILASFATTRINAVQSDIDCLKSIKNSLEDPENVLSSWDFNNNTDGFICRFTGVDCWYPDESKVLGIRLPNMGLRGSFPMGLKNCTSITTLDLSGNYLSGSLPSNISDVINYIMFLDLSNNNFSGPIPPSIVNCSLINVLRLANNQLTGRIPPELSRLHRIIEFTVANNRLSGRVPVFGDPTFPEESYANNLGLCGRPLDACKHDLFLSGFAVGFPLFTTLTMLFMFFRSPTWSIVKRRLSYLLPIERIERRLHHLIPRSLRVLLEEESSNDEGKVELAAIEKLICQMSLAELEMATNGFNDKSVIGHGNIGVMYKGAFVNGLVLAVKRLHRFDESLDKRFLTEIKILGKLRQMNLVPLIGFCFEINKKFLVYKYMCNGTLHDWLHCMEGRKMGWALRLKIAVGIARGLAWLHHNNVLRVAHLKINSKCILLDEKFEPKISNFGDAMIFRNAGGTPPSSGFNFEAPDSSLYKEDVYSFGILLLELVTGTEPQSTWIDSTSDHVIDACLMGQEFSEEIRETIRIAENCIHPDRDDATSMLQVYQEMRSIRMSRNEISVAIHRDESDARGYHDLAM</sequence>
<gene>
    <name evidence="14" type="ORF">OSB04_025653</name>
</gene>
<organism evidence="14 15">
    <name type="scientific">Centaurea solstitialis</name>
    <name type="common">yellow star-thistle</name>
    <dbReference type="NCBI Taxonomy" id="347529"/>
    <lineage>
        <taxon>Eukaryota</taxon>
        <taxon>Viridiplantae</taxon>
        <taxon>Streptophyta</taxon>
        <taxon>Embryophyta</taxon>
        <taxon>Tracheophyta</taxon>
        <taxon>Spermatophyta</taxon>
        <taxon>Magnoliopsida</taxon>
        <taxon>eudicotyledons</taxon>
        <taxon>Gunneridae</taxon>
        <taxon>Pentapetalae</taxon>
        <taxon>asterids</taxon>
        <taxon>campanulids</taxon>
        <taxon>Asterales</taxon>
        <taxon>Asteraceae</taxon>
        <taxon>Carduoideae</taxon>
        <taxon>Cardueae</taxon>
        <taxon>Centaureinae</taxon>
        <taxon>Centaurea</taxon>
    </lineage>
</organism>
<dbReference type="InterPro" id="IPR000719">
    <property type="entry name" value="Prot_kinase_dom"/>
</dbReference>
<proteinExistence type="predicted"/>
<keyword evidence="15" id="KW-1185">Reference proteome</keyword>
<dbReference type="AlphaFoldDB" id="A0AA38WEZ4"/>
<dbReference type="EMBL" id="JARYMX010000006">
    <property type="protein sequence ID" value="KAJ9545946.1"/>
    <property type="molecule type" value="Genomic_DNA"/>
</dbReference>
<evidence type="ECO:0000256" key="12">
    <source>
        <dbReference type="SAM" id="SignalP"/>
    </source>
</evidence>
<name>A0AA38WEZ4_9ASTR</name>
<dbReference type="Gene3D" id="1.10.510.10">
    <property type="entry name" value="Transferase(Phosphotransferase) domain 1"/>
    <property type="match status" value="1"/>
</dbReference>
<dbReference type="GO" id="GO:0005524">
    <property type="term" value="F:ATP binding"/>
    <property type="evidence" value="ECO:0007669"/>
    <property type="project" value="UniProtKB-KW"/>
</dbReference>
<dbReference type="Gene3D" id="3.30.200.20">
    <property type="entry name" value="Phosphorylase Kinase, domain 1"/>
    <property type="match status" value="1"/>
</dbReference>
<evidence type="ECO:0000256" key="10">
    <source>
        <dbReference type="ARBA" id="ARBA00023180"/>
    </source>
</evidence>
<feature type="signal peptide" evidence="12">
    <location>
        <begin position="1"/>
        <end position="25"/>
    </location>
</feature>
<feature type="chain" id="PRO_5041427836" description="Protein kinase domain-containing protein" evidence="12">
    <location>
        <begin position="26"/>
        <end position="590"/>
    </location>
</feature>
<dbReference type="SUPFAM" id="SSF56112">
    <property type="entry name" value="Protein kinase-like (PK-like)"/>
    <property type="match status" value="1"/>
</dbReference>
<keyword evidence="7" id="KW-0067">ATP-binding</keyword>
<keyword evidence="8 11" id="KW-1133">Transmembrane helix</keyword>
<dbReference type="PANTHER" id="PTHR48056:SF81">
    <property type="entry name" value="RECEPTOR PROTEIN-TYROSINE KINASE CEPR1"/>
    <property type="match status" value="1"/>
</dbReference>
<evidence type="ECO:0000256" key="4">
    <source>
        <dbReference type="ARBA" id="ARBA00022729"/>
    </source>
</evidence>
<evidence type="ECO:0000256" key="3">
    <source>
        <dbReference type="ARBA" id="ARBA00022692"/>
    </source>
</evidence>
<dbReference type="InterPro" id="IPR050647">
    <property type="entry name" value="Plant_LRR-RLKs"/>
</dbReference>
<keyword evidence="10" id="KW-0325">Glycoprotein</keyword>
<dbReference type="PANTHER" id="PTHR48056">
    <property type="entry name" value="LRR RECEPTOR-LIKE SERINE/THREONINE-PROTEIN KINASE-RELATED"/>
    <property type="match status" value="1"/>
</dbReference>
<keyword evidence="3 11" id="KW-0812">Transmembrane</keyword>
<evidence type="ECO:0000256" key="2">
    <source>
        <dbReference type="ARBA" id="ARBA00022614"/>
    </source>
</evidence>
<dbReference type="GO" id="GO:0016020">
    <property type="term" value="C:membrane"/>
    <property type="evidence" value="ECO:0007669"/>
    <property type="project" value="UniProtKB-SubCell"/>
</dbReference>
<dbReference type="InterPro" id="IPR013210">
    <property type="entry name" value="LRR_N_plant-typ"/>
</dbReference>
<dbReference type="InterPro" id="IPR001245">
    <property type="entry name" value="Ser-Thr/Tyr_kinase_cat_dom"/>
</dbReference>
<keyword evidence="9 11" id="KW-0472">Membrane</keyword>
<feature type="domain" description="Protein kinase" evidence="13">
    <location>
        <begin position="316"/>
        <end position="561"/>
    </location>
</feature>
<evidence type="ECO:0000256" key="5">
    <source>
        <dbReference type="ARBA" id="ARBA00022737"/>
    </source>
</evidence>
<dbReference type="InterPro" id="IPR001611">
    <property type="entry name" value="Leu-rich_rpt"/>
</dbReference>
<feature type="transmembrane region" description="Helical" evidence="11">
    <location>
        <begin position="222"/>
        <end position="244"/>
    </location>
</feature>
<dbReference type="Pfam" id="PF08263">
    <property type="entry name" value="LRRNT_2"/>
    <property type="match status" value="1"/>
</dbReference>
<accession>A0AA38WEZ4</accession>
<evidence type="ECO:0000256" key="11">
    <source>
        <dbReference type="SAM" id="Phobius"/>
    </source>
</evidence>
<dbReference type="PROSITE" id="PS50011">
    <property type="entry name" value="PROTEIN_KINASE_DOM"/>
    <property type="match status" value="1"/>
</dbReference>
<comment type="subcellular location">
    <subcellularLocation>
        <location evidence="1">Membrane</location>
    </subcellularLocation>
</comment>
<keyword evidence="5" id="KW-0677">Repeat</keyword>
<evidence type="ECO:0000256" key="9">
    <source>
        <dbReference type="ARBA" id="ARBA00023136"/>
    </source>
</evidence>
<evidence type="ECO:0000256" key="1">
    <source>
        <dbReference type="ARBA" id="ARBA00004370"/>
    </source>
</evidence>
<keyword evidence="2" id="KW-0433">Leucine-rich repeat</keyword>
<protein>
    <recommendedName>
        <fullName evidence="13">Protein kinase domain-containing protein</fullName>
    </recommendedName>
</protein>
<dbReference type="GO" id="GO:0004672">
    <property type="term" value="F:protein kinase activity"/>
    <property type="evidence" value="ECO:0007669"/>
    <property type="project" value="InterPro"/>
</dbReference>
<evidence type="ECO:0000256" key="8">
    <source>
        <dbReference type="ARBA" id="ARBA00022989"/>
    </source>
</evidence>
<dbReference type="SUPFAM" id="SSF52058">
    <property type="entry name" value="L domain-like"/>
    <property type="match status" value="1"/>
</dbReference>
<evidence type="ECO:0000313" key="15">
    <source>
        <dbReference type="Proteomes" id="UP001172457"/>
    </source>
</evidence>
<evidence type="ECO:0000259" key="13">
    <source>
        <dbReference type="PROSITE" id="PS50011"/>
    </source>
</evidence>